<organism evidence="1 2">
    <name type="scientific">Riccia sorocarpa</name>
    <dbReference type="NCBI Taxonomy" id="122646"/>
    <lineage>
        <taxon>Eukaryota</taxon>
        <taxon>Viridiplantae</taxon>
        <taxon>Streptophyta</taxon>
        <taxon>Embryophyta</taxon>
        <taxon>Marchantiophyta</taxon>
        <taxon>Marchantiopsida</taxon>
        <taxon>Marchantiidae</taxon>
        <taxon>Marchantiales</taxon>
        <taxon>Ricciaceae</taxon>
        <taxon>Riccia</taxon>
    </lineage>
</organism>
<sequence length="182" mass="20976">MCKSQNCTVEPRDYTIRVSKELMGVFRYVEKLKRARTKDLADTLRKVSQGCFLLSCVRGVLAPLVRVYKTSPPNWKNLLYMVGTFDAFAVSYLAMRAAEPLYQLSALTTEMDCDMIKSINREEEHMLALAIELVKLFRRMRNVALFIALTQLVQVIIQIRDPAFCRNVGNILGSWCECPWRK</sequence>
<comment type="caution">
    <text evidence="1">The sequence shown here is derived from an EMBL/GenBank/DDBJ whole genome shotgun (WGS) entry which is preliminary data.</text>
</comment>
<dbReference type="Proteomes" id="UP001633002">
    <property type="component" value="Unassembled WGS sequence"/>
</dbReference>
<reference evidence="1 2" key="1">
    <citation type="submission" date="2024-09" db="EMBL/GenBank/DDBJ databases">
        <title>Chromosome-scale assembly of Riccia sorocarpa.</title>
        <authorList>
            <person name="Paukszto L."/>
        </authorList>
    </citation>
    <scope>NUCLEOTIDE SEQUENCE [LARGE SCALE GENOMIC DNA]</scope>
    <source>
        <strain evidence="1">LP-2024</strain>
        <tissue evidence="1">Aerial parts of the thallus</tissue>
    </source>
</reference>
<evidence type="ECO:0000313" key="2">
    <source>
        <dbReference type="Proteomes" id="UP001633002"/>
    </source>
</evidence>
<accession>A0ABD3I5V8</accession>
<evidence type="ECO:0000313" key="1">
    <source>
        <dbReference type="EMBL" id="KAL3698439.1"/>
    </source>
</evidence>
<protein>
    <submittedName>
        <fullName evidence="1">Uncharacterized protein</fullName>
    </submittedName>
</protein>
<name>A0ABD3I5V8_9MARC</name>
<dbReference type="EMBL" id="JBJQOH010000002">
    <property type="protein sequence ID" value="KAL3698439.1"/>
    <property type="molecule type" value="Genomic_DNA"/>
</dbReference>
<gene>
    <name evidence="1" type="ORF">R1sor_012515</name>
</gene>
<dbReference type="AlphaFoldDB" id="A0ABD3I5V8"/>
<proteinExistence type="predicted"/>
<keyword evidence="2" id="KW-1185">Reference proteome</keyword>